<feature type="non-terminal residue" evidence="1">
    <location>
        <position position="1"/>
    </location>
</feature>
<dbReference type="Proteomes" id="UP000789860">
    <property type="component" value="Unassembled WGS sequence"/>
</dbReference>
<comment type="caution">
    <text evidence="1">The sequence shown here is derived from an EMBL/GenBank/DDBJ whole genome shotgun (WGS) entry which is preliminary data.</text>
</comment>
<evidence type="ECO:0000313" key="1">
    <source>
        <dbReference type="EMBL" id="CAG8635879.1"/>
    </source>
</evidence>
<organism evidence="1 2">
    <name type="scientific">Scutellospora calospora</name>
    <dbReference type="NCBI Taxonomy" id="85575"/>
    <lineage>
        <taxon>Eukaryota</taxon>
        <taxon>Fungi</taxon>
        <taxon>Fungi incertae sedis</taxon>
        <taxon>Mucoromycota</taxon>
        <taxon>Glomeromycotina</taxon>
        <taxon>Glomeromycetes</taxon>
        <taxon>Diversisporales</taxon>
        <taxon>Gigasporaceae</taxon>
        <taxon>Scutellospora</taxon>
    </lineage>
</organism>
<dbReference type="EMBL" id="CAJVPM010020609">
    <property type="protein sequence ID" value="CAG8635879.1"/>
    <property type="molecule type" value="Genomic_DNA"/>
</dbReference>
<feature type="non-terminal residue" evidence="1">
    <location>
        <position position="180"/>
    </location>
</feature>
<gene>
    <name evidence="1" type="ORF">SCALOS_LOCUS8139</name>
</gene>
<name>A0ACA9N5B5_9GLOM</name>
<keyword evidence="2" id="KW-1185">Reference proteome</keyword>
<protein>
    <submittedName>
        <fullName evidence="1">8076_t:CDS:1</fullName>
    </submittedName>
</protein>
<reference evidence="1" key="1">
    <citation type="submission" date="2021-06" db="EMBL/GenBank/DDBJ databases">
        <authorList>
            <person name="Kallberg Y."/>
            <person name="Tangrot J."/>
            <person name="Rosling A."/>
        </authorList>
    </citation>
    <scope>NUCLEOTIDE SEQUENCE</scope>
    <source>
        <strain evidence="1">AU212A</strain>
    </source>
</reference>
<accession>A0ACA9N5B5</accession>
<evidence type="ECO:0000313" key="2">
    <source>
        <dbReference type="Proteomes" id="UP000789860"/>
    </source>
</evidence>
<proteinExistence type="predicted"/>
<sequence>SLNGTTSCDNKIFTIVDPPNTYYVFTDPGTNFTDGTNPDLPTGFNFRFSANNSITNDSSLITASYPTIVFIDTDSITSSNNDNSQLSDALVELGNFYLLSPNQRQIMWLERVRHKDFDSRTKRGVLSVASKAKKSMVNYYGLTTKIQTLNMYSPSTVTSQFISTLEIRNQSNIVTTYAES</sequence>